<evidence type="ECO:0000256" key="2">
    <source>
        <dbReference type="ARBA" id="ARBA00049988"/>
    </source>
</evidence>
<accession>A0A0A0CQN0</accession>
<dbReference type="PANTHER" id="PTHR35401:SF2">
    <property type="entry name" value="ABC-TYPE TRANSPORT SYSTEM"/>
    <property type="match status" value="1"/>
</dbReference>
<dbReference type="AlphaFoldDB" id="A0A0A0CQN0"/>
<dbReference type="InterPro" id="IPR010985">
    <property type="entry name" value="Ribbon_hlx_hlx"/>
</dbReference>
<dbReference type="Gene3D" id="1.20.890.30">
    <property type="entry name" value="VCA0319-like"/>
    <property type="match status" value="1"/>
</dbReference>
<keyword evidence="1" id="KW-1277">Toxin-antitoxin system</keyword>
<reference evidence="3 4" key="1">
    <citation type="submission" date="2018-02" db="EMBL/GenBank/DDBJ databases">
        <title>Five New Genomes of Indian Photorhabdus Isolates TSA.</title>
        <authorList>
            <person name="Dubay B."/>
            <person name="Somvanshi V.S."/>
        </authorList>
    </citation>
    <scope>NUCLEOTIDE SEQUENCE [LARGE SCALE GENOMIC DNA]</scope>
    <source>
        <strain evidence="3 4">H1</strain>
    </source>
</reference>
<dbReference type="GO" id="GO:0006355">
    <property type="term" value="P:regulation of DNA-templated transcription"/>
    <property type="evidence" value="ECO:0007669"/>
    <property type="project" value="InterPro"/>
</dbReference>
<dbReference type="Gene3D" id="1.10.1220.10">
    <property type="entry name" value="Met repressor-like"/>
    <property type="match status" value="1"/>
</dbReference>
<dbReference type="InterPro" id="IPR013321">
    <property type="entry name" value="Arc_rbn_hlx_hlx"/>
</dbReference>
<evidence type="ECO:0000256" key="1">
    <source>
        <dbReference type="ARBA" id="ARBA00022649"/>
    </source>
</evidence>
<evidence type="ECO:0000313" key="4">
    <source>
        <dbReference type="Proteomes" id="UP000239550"/>
    </source>
</evidence>
<dbReference type="GO" id="GO:0043565">
    <property type="term" value="F:sequence-specific DNA binding"/>
    <property type="evidence" value="ECO:0007669"/>
    <property type="project" value="UniProtKB-ARBA"/>
</dbReference>
<organism evidence="3 4">
    <name type="scientific">Photorhabdus hindustanensis</name>
    <dbReference type="NCBI Taxonomy" id="2918802"/>
    <lineage>
        <taxon>Bacteria</taxon>
        <taxon>Pseudomonadati</taxon>
        <taxon>Pseudomonadota</taxon>
        <taxon>Gammaproteobacteria</taxon>
        <taxon>Enterobacterales</taxon>
        <taxon>Morganellaceae</taxon>
        <taxon>Photorhabdus</taxon>
    </lineage>
</organism>
<gene>
    <name evidence="3" type="ORF">C6H66_21080</name>
</gene>
<comment type="caution">
    <text evidence="3">The sequence shown here is derived from an EMBL/GenBank/DDBJ whole genome shotgun (WGS) entry which is preliminary data.</text>
</comment>
<dbReference type="RefSeq" id="WP_036808074.1">
    <property type="nucleotide sequence ID" value="NZ_CAWNTA010000136.1"/>
</dbReference>
<sequence>MATLANERITTRVSSEIKELLERALSLSGYASLNSFIANAAVAEAKRLIEQNMRIQLCQEDALAFVHALEKPIKVNERFLRAARRHKETIKNEDRTSR</sequence>
<dbReference type="Pfam" id="PF08681">
    <property type="entry name" value="TacA1"/>
    <property type="match status" value="1"/>
</dbReference>
<dbReference type="OrthoDB" id="6445324at2"/>
<name>A0A0A0CQN0_9GAMM</name>
<keyword evidence="4" id="KW-1185">Reference proteome</keyword>
<proteinExistence type="inferred from homology"/>
<evidence type="ECO:0000313" key="3">
    <source>
        <dbReference type="EMBL" id="PQQ23034.1"/>
    </source>
</evidence>
<dbReference type="InterPro" id="IPR014795">
    <property type="entry name" value="TacA_1-like"/>
</dbReference>
<dbReference type="SUPFAM" id="SSF47598">
    <property type="entry name" value="Ribbon-helix-helix"/>
    <property type="match status" value="1"/>
</dbReference>
<comment type="similarity">
    <text evidence="2">Belongs to the TacA antitoxin family.</text>
</comment>
<dbReference type="EMBL" id="PUWT01000068">
    <property type="protein sequence ID" value="PQQ23034.1"/>
    <property type="molecule type" value="Genomic_DNA"/>
</dbReference>
<dbReference type="Proteomes" id="UP000239550">
    <property type="component" value="Unassembled WGS sequence"/>
</dbReference>
<protein>
    <submittedName>
        <fullName evidence="3">DUF1778 domain-containing protein</fullName>
    </submittedName>
</protein>
<dbReference type="PANTHER" id="PTHR35401">
    <property type="entry name" value="COPG FAMILY HELIX-TURN-HELIX PROTEIN-RELATED-RELATED"/>
    <property type="match status" value="1"/>
</dbReference>